<proteinExistence type="predicted"/>
<gene>
    <name evidence="1" type="ORF">A2619_02355</name>
</gene>
<reference evidence="1 2" key="1">
    <citation type="journal article" date="2016" name="Nat. Commun.">
        <title>Thousands of microbial genomes shed light on interconnected biogeochemical processes in an aquifer system.</title>
        <authorList>
            <person name="Anantharaman K."/>
            <person name="Brown C.T."/>
            <person name="Hug L.A."/>
            <person name="Sharon I."/>
            <person name="Castelle C.J."/>
            <person name="Probst A.J."/>
            <person name="Thomas B.C."/>
            <person name="Singh A."/>
            <person name="Wilkins M.J."/>
            <person name="Karaoz U."/>
            <person name="Brodie E.L."/>
            <person name="Williams K.H."/>
            <person name="Hubbard S.S."/>
            <person name="Banfield J.F."/>
        </authorList>
    </citation>
    <scope>NUCLEOTIDE SEQUENCE [LARGE SCALE GENOMIC DNA]</scope>
</reference>
<evidence type="ECO:0000313" key="1">
    <source>
        <dbReference type="EMBL" id="OGC76273.1"/>
    </source>
</evidence>
<protein>
    <submittedName>
        <fullName evidence="1">Uncharacterized protein</fullName>
    </submittedName>
</protein>
<comment type="caution">
    <text evidence="1">The sequence shown here is derived from an EMBL/GenBank/DDBJ whole genome shotgun (WGS) entry which is preliminary data.</text>
</comment>
<sequence>MISMTPPARRSPCADCENKDEDKDKFHDCLYCIVRILYDYSIEDSRLLPRYILEDKERWELLKDVSIDDTYQTKNQTDYKLMFLSREAGFEDDFCAWLRYLYDEKKMSLTAISKKIKVSTGTIRRKLAKTGDINPIGGTNRPRKFCEPIIYCEECKKQIKRKRYDSGKLEQIWAFRKRKYCSNECYQIVKKRIAEEKCNEINSF</sequence>
<organism evidence="1 2">
    <name type="scientific">candidate division WWE3 bacterium RIFOXYD1_FULL_39_9</name>
    <dbReference type="NCBI Taxonomy" id="1802649"/>
    <lineage>
        <taxon>Bacteria</taxon>
        <taxon>Katanobacteria</taxon>
    </lineage>
</organism>
<name>A0A1F4X560_UNCKA</name>
<accession>A0A1F4X560</accession>
<dbReference type="Proteomes" id="UP000176815">
    <property type="component" value="Unassembled WGS sequence"/>
</dbReference>
<dbReference type="EMBL" id="MEWG01000047">
    <property type="protein sequence ID" value="OGC76273.1"/>
    <property type="molecule type" value="Genomic_DNA"/>
</dbReference>
<dbReference type="AlphaFoldDB" id="A0A1F4X560"/>
<evidence type="ECO:0000313" key="2">
    <source>
        <dbReference type="Proteomes" id="UP000176815"/>
    </source>
</evidence>